<dbReference type="Proteomes" id="UP000664417">
    <property type="component" value="Unassembled WGS sequence"/>
</dbReference>
<evidence type="ECO:0000313" key="3">
    <source>
        <dbReference type="Proteomes" id="UP000664417"/>
    </source>
</evidence>
<comment type="caution">
    <text evidence="2">The sequence shown here is derived from an EMBL/GenBank/DDBJ whole genome shotgun (WGS) entry which is preliminary data.</text>
</comment>
<name>A0A8J7Q845_9BACT</name>
<dbReference type="EMBL" id="JAFREP010000002">
    <property type="protein sequence ID" value="MBO1317312.1"/>
    <property type="molecule type" value="Genomic_DNA"/>
</dbReference>
<dbReference type="AlphaFoldDB" id="A0A8J7Q845"/>
<proteinExistence type="predicted"/>
<reference evidence="2" key="1">
    <citation type="submission" date="2021-03" db="EMBL/GenBank/DDBJ databases">
        <authorList>
            <person name="Wang G."/>
        </authorList>
    </citation>
    <scope>NUCLEOTIDE SEQUENCE</scope>
    <source>
        <strain evidence="2">KCTC 12899</strain>
    </source>
</reference>
<dbReference type="RefSeq" id="WP_207856549.1">
    <property type="nucleotide sequence ID" value="NZ_JAFREP010000002.1"/>
</dbReference>
<evidence type="ECO:0000313" key="1">
    <source>
        <dbReference type="EMBL" id="MBO1317312.1"/>
    </source>
</evidence>
<evidence type="ECO:0000313" key="2">
    <source>
        <dbReference type="EMBL" id="MBO1318619.1"/>
    </source>
</evidence>
<dbReference type="Pfam" id="PF05488">
    <property type="entry name" value="PAAR_motif"/>
    <property type="match status" value="1"/>
</dbReference>
<gene>
    <name evidence="1" type="ORF">J3U88_02485</name>
    <name evidence="2" type="ORF">J3U88_09125</name>
</gene>
<sequence length="131" mass="12356">MGKPAARFSDSTVCPLPMHGKGALYQGATSVVINKQAAARVGDMAMCPGSAAAPQTMSSAKGGGAAMAGGDCDGGKCDEGPAGGAGGGGADIVAMGSGTVFIEGLPAARMGDQMAHGGKIVSGSSNVVIGG</sequence>
<dbReference type="EMBL" id="JAFREP010000006">
    <property type="protein sequence ID" value="MBO1318619.1"/>
    <property type="molecule type" value="Genomic_DNA"/>
</dbReference>
<accession>A0A8J7Q845</accession>
<organism evidence="2 3">
    <name type="scientific">Acanthopleuribacter pedis</name>
    <dbReference type="NCBI Taxonomy" id="442870"/>
    <lineage>
        <taxon>Bacteria</taxon>
        <taxon>Pseudomonadati</taxon>
        <taxon>Acidobacteriota</taxon>
        <taxon>Holophagae</taxon>
        <taxon>Acanthopleuribacterales</taxon>
        <taxon>Acanthopleuribacteraceae</taxon>
        <taxon>Acanthopleuribacter</taxon>
    </lineage>
</organism>
<protein>
    <submittedName>
        <fullName evidence="2">PAAR domain-containing protein</fullName>
    </submittedName>
</protein>
<dbReference type="InterPro" id="IPR008727">
    <property type="entry name" value="PAAR_motif"/>
</dbReference>
<keyword evidence="3" id="KW-1185">Reference proteome</keyword>
<dbReference type="Gene3D" id="2.60.200.60">
    <property type="match status" value="2"/>
</dbReference>